<protein>
    <submittedName>
        <fullName evidence="1">Uncharacterized protein</fullName>
    </submittedName>
</protein>
<reference evidence="1 2" key="1">
    <citation type="submission" date="2013-08" db="EMBL/GenBank/DDBJ databases">
        <title>The genome sequence of Knoellia subterranea.</title>
        <authorList>
            <person name="Zhu W."/>
            <person name="Wang G."/>
        </authorList>
    </citation>
    <scope>NUCLEOTIDE SEQUENCE [LARGE SCALE GENOMIC DNA]</scope>
    <source>
        <strain evidence="1 2">KCTC 19937</strain>
    </source>
</reference>
<gene>
    <name evidence="1" type="ORF">N803_15790</name>
</gene>
<dbReference type="AlphaFoldDB" id="A0A0A0JJC2"/>
<sequence>MVRYTVTVDLHDLDNPDDDEELSFGVLGDHGIRQLGDRDFCADLETFIG</sequence>
<dbReference type="EMBL" id="AVPK01000007">
    <property type="protein sequence ID" value="KGN36874.1"/>
    <property type="molecule type" value="Genomic_DNA"/>
</dbReference>
<dbReference type="STRING" id="1385521.N803_15790"/>
<dbReference type="Proteomes" id="UP000030011">
    <property type="component" value="Unassembled WGS sequence"/>
</dbReference>
<comment type="caution">
    <text evidence="1">The sequence shown here is derived from an EMBL/GenBank/DDBJ whole genome shotgun (WGS) entry which is preliminary data.</text>
</comment>
<organism evidence="1 2">
    <name type="scientific">Knoellia subterranea KCTC 19937</name>
    <dbReference type="NCBI Taxonomy" id="1385521"/>
    <lineage>
        <taxon>Bacteria</taxon>
        <taxon>Bacillati</taxon>
        <taxon>Actinomycetota</taxon>
        <taxon>Actinomycetes</taxon>
        <taxon>Micrococcales</taxon>
        <taxon>Intrasporangiaceae</taxon>
        <taxon>Knoellia</taxon>
    </lineage>
</organism>
<evidence type="ECO:0000313" key="2">
    <source>
        <dbReference type="Proteomes" id="UP000030011"/>
    </source>
</evidence>
<accession>A0A0A0JJC2</accession>
<evidence type="ECO:0000313" key="1">
    <source>
        <dbReference type="EMBL" id="KGN36874.1"/>
    </source>
</evidence>
<proteinExistence type="predicted"/>
<name>A0A0A0JJC2_9MICO</name>
<keyword evidence="2" id="KW-1185">Reference proteome</keyword>